<feature type="coiled-coil region" evidence="1">
    <location>
        <begin position="431"/>
        <end position="493"/>
    </location>
</feature>
<feature type="region of interest" description="Disordered" evidence="2">
    <location>
        <begin position="216"/>
        <end position="264"/>
    </location>
</feature>
<dbReference type="EMBL" id="JAUZVZ010000001">
    <property type="protein sequence ID" value="MDP4534783.1"/>
    <property type="molecule type" value="Genomic_DNA"/>
</dbReference>
<comment type="caution">
    <text evidence="4">The sequence shown here is derived from an EMBL/GenBank/DDBJ whole genome shotgun (WGS) entry which is preliminary data.</text>
</comment>
<sequence length="1245" mass="141700">MKILSLQFANLNSLKGQWRIDFTQPPFADNGLFAITGPTGAGKTTILDAICLALYHQTPRLGLITQNSNDIMTRGSADCLAEVEFEVKGTVYRAHWSMRRARGQADGKLQPADVELAEVSHGKVLASQLKQKNEQIEQLTGLDFARFTRSMMLSQGQFAAFLLANESDRAELLEELTGTDIYGLISMHVHDTHSEAKQQLHALRAKADGMQLLSDEQQADLQQQQHSLQSQQQPLRQQQQELRTQLEWHKASQHNQQQQQDAKAALLHAEQALAEAATDLNRLADSEPAEALRGLYQRWQDSQQHEQQTKEQLQERQQQQPELAAALKTADAEVQQLHNSLQEAKNQHKALQQLLSEQVLPLDLSLQQLTVQHQQQVSEHTRQQQKLQQLQQQHHDKQQLLTEQTTAVQQLEHYLQQHTADEALGRELGRLQEQHRSYQQLQQRLADKQQQLASYQQHIADTNAQQITQNSAVKALETKQQQTEQQLGQARQALLNAQQGSSLEQDESERDAINQQLPLLHTLQQLQQRYQQTSAQQQEKQQQLQQLTSQREQLQQQHKTLAAQYRQQRQLTEALSKLVTQDEQLAQYRAELEPGNPCPLCGSEQHPALHKNDHEQEHSSGEPSAGNHIQQRDQALSELATLEEQGKQLRSELDSCERHLTELQTTLERLTTEQQQLQNDWQQQLAEQSARQTAQAISDAAINDKAALNELLTSKQDQLKLLSSRIQQLRALGHELQQLQQQSQQLDIQLQQARQQQQLLAERLAQQQQNLSAEQTEGAKLQQQLDAQWQQLTQLVQAQQQTMPAQADFADFLAQKQKDADRWQQQQQQLHSLRPQLERHQSDCDHLQQQQLELKQLLEKLSTTLKESEAELKHLADKRQQLFADKDPATERKQSEQQLEQLEHKHQQAGQQRQQHQQALHQLEASIQSLQESVQQWQQRTKEQQQAFTEALSKSVFADEQAFINALLSPEDKQQLTQLREQLQQQKQQADFAMQQAEQRLQQLQQDPQASQYAASSVAETEQQLQPLHEQLDSLNQQLGSITGQLQQDARLRGDQQQLLAQITGQQAQLDDLSYLHALIGSRDGAKFRKFAQGLTLDHLIHLANRQLERLHGRYQLQRKAGEGLELSVMDTWQGDVVRDTKTLSGGESFLVSLALALALSDLVSHKTSIDSLFLDEGFGTLDSETLDIALDALDNLNASGKMIGVISHIEAMKERIPTQLVVTRKSGLGISQLAKAYRVDPTAD</sequence>
<dbReference type="Pfam" id="PF13558">
    <property type="entry name" value="SbcC_Walker_B"/>
    <property type="match status" value="1"/>
</dbReference>
<feature type="region of interest" description="Disordered" evidence="2">
    <location>
        <begin position="596"/>
        <end position="631"/>
    </location>
</feature>
<gene>
    <name evidence="4" type="ORF">Q3O60_01070</name>
</gene>
<dbReference type="Gene3D" id="3.40.50.300">
    <property type="entry name" value="P-loop containing nucleotide triphosphate hydrolases"/>
    <property type="match status" value="2"/>
</dbReference>
<evidence type="ECO:0000256" key="2">
    <source>
        <dbReference type="SAM" id="MobiDB-lite"/>
    </source>
</evidence>
<protein>
    <submittedName>
        <fullName evidence="4">SbcC/MukB-like Walker B domain-containing protein</fullName>
    </submittedName>
</protein>
<reference evidence="4 5" key="1">
    <citation type="submission" date="2023-08" db="EMBL/GenBank/DDBJ databases">
        <authorList>
            <person name="Joshi A."/>
            <person name="Thite S."/>
        </authorList>
    </citation>
    <scope>NUCLEOTIDE SEQUENCE [LARGE SCALE GENOMIC DNA]</scope>
    <source>
        <strain evidence="4 5">AC40</strain>
    </source>
</reference>
<feature type="compositionally biased region" description="Low complexity" evidence="2">
    <location>
        <begin position="315"/>
        <end position="324"/>
    </location>
</feature>
<dbReference type="Pfam" id="PF13476">
    <property type="entry name" value="AAA_23"/>
    <property type="match status" value="1"/>
</dbReference>
<evidence type="ECO:0000259" key="3">
    <source>
        <dbReference type="Pfam" id="PF13476"/>
    </source>
</evidence>
<feature type="region of interest" description="Disordered" evidence="2">
    <location>
        <begin position="883"/>
        <end position="914"/>
    </location>
</feature>
<evidence type="ECO:0000313" key="5">
    <source>
        <dbReference type="Proteomes" id="UP001231616"/>
    </source>
</evidence>
<accession>A0ABT9GUQ4</accession>
<feature type="coiled-coil region" evidence="1">
    <location>
        <begin position="712"/>
        <end position="784"/>
    </location>
</feature>
<feature type="compositionally biased region" description="Low complexity" evidence="2">
    <location>
        <begin position="999"/>
        <end position="1014"/>
    </location>
</feature>
<name>A0ABT9GUQ4_9GAMM</name>
<dbReference type="SUPFAM" id="SSF52540">
    <property type="entry name" value="P-loop containing nucleoside triphosphate hydrolases"/>
    <property type="match status" value="2"/>
</dbReference>
<keyword evidence="5" id="KW-1185">Reference proteome</keyword>
<feature type="compositionally biased region" description="Basic and acidic residues" evidence="2">
    <location>
        <begin position="610"/>
        <end position="620"/>
    </location>
</feature>
<feature type="compositionally biased region" description="Basic and acidic residues" evidence="2">
    <location>
        <begin position="303"/>
        <end position="314"/>
    </location>
</feature>
<dbReference type="PANTHER" id="PTHR32114:SF2">
    <property type="entry name" value="ABC TRANSPORTER ABCH.3"/>
    <property type="match status" value="1"/>
</dbReference>
<evidence type="ECO:0000256" key="1">
    <source>
        <dbReference type="SAM" id="Coils"/>
    </source>
</evidence>
<feature type="region of interest" description="Disordered" evidence="2">
    <location>
        <begin position="300"/>
        <end position="324"/>
    </location>
</feature>
<dbReference type="InterPro" id="IPR027417">
    <property type="entry name" value="P-loop_NTPase"/>
</dbReference>
<dbReference type="RefSeq" id="WP_305892050.1">
    <property type="nucleotide sequence ID" value="NZ_JAUZVZ010000001.1"/>
</dbReference>
<proteinExistence type="predicted"/>
<feature type="compositionally biased region" description="Low complexity" evidence="2">
    <location>
        <begin position="216"/>
        <end position="243"/>
    </location>
</feature>
<feature type="compositionally biased region" description="Low complexity" evidence="2">
    <location>
        <begin position="253"/>
        <end position="264"/>
    </location>
</feature>
<dbReference type="Proteomes" id="UP001231616">
    <property type="component" value="Unassembled WGS sequence"/>
</dbReference>
<feature type="compositionally biased region" description="Basic and acidic residues" evidence="2">
    <location>
        <begin position="883"/>
        <end position="906"/>
    </location>
</feature>
<feature type="region of interest" description="Disordered" evidence="2">
    <location>
        <begin position="999"/>
        <end position="1022"/>
    </location>
</feature>
<dbReference type="InterPro" id="IPR038729">
    <property type="entry name" value="Rad50/SbcC_AAA"/>
</dbReference>
<keyword evidence="1" id="KW-0175">Coiled coil</keyword>
<feature type="domain" description="Rad50/SbcC-type AAA" evidence="3">
    <location>
        <begin position="6"/>
        <end position="246"/>
    </location>
</feature>
<organism evidence="4 5">
    <name type="scientific">Alkalimonas collagenimarina</name>
    <dbReference type="NCBI Taxonomy" id="400390"/>
    <lineage>
        <taxon>Bacteria</taxon>
        <taxon>Pseudomonadati</taxon>
        <taxon>Pseudomonadota</taxon>
        <taxon>Gammaproteobacteria</taxon>
        <taxon>Alkalimonas</taxon>
    </lineage>
</organism>
<evidence type="ECO:0000313" key="4">
    <source>
        <dbReference type="EMBL" id="MDP4534783.1"/>
    </source>
</evidence>
<dbReference type="PANTHER" id="PTHR32114">
    <property type="entry name" value="ABC TRANSPORTER ABCH.3"/>
    <property type="match status" value="1"/>
</dbReference>
<feature type="coiled-coil region" evidence="1">
    <location>
        <begin position="523"/>
        <end position="591"/>
    </location>
</feature>